<reference evidence="9" key="1">
    <citation type="submission" date="2022-08" db="EMBL/GenBank/DDBJ databases">
        <title>Novel sulphate-reducing endosymbionts in the free-living metamonad Anaeramoeba.</title>
        <authorList>
            <person name="Jerlstrom-Hultqvist J."/>
            <person name="Cepicka I."/>
            <person name="Gallot-Lavallee L."/>
            <person name="Salas-Leiva D."/>
            <person name="Curtis B.A."/>
            <person name="Zahonova K."/>
            <person name="Pipaliya S."/>
            <person name="Dacks J."/>
            <person name="Roger A.J."/>
        </authorList>
    </citation>
    <scope>NUCLEOTIDE SEQUENCE</scope>
    <source>
        <strain evidence="9">Busselton2</strain>
    </source>
</reference>
<feature type="domain" description="ZZ-type" evidence="7">
    <location>
        <begin position="7"/>
        <end position="63"/>
    </location>
</feature>
<dbReference type="PROSITE" id="PS51293">
    <property type="entry name" value="SANT"/>
    <property type="match status" value="1"/>
</dbReference>
<feature type="compositionally biased region" description="Basic and acidic residues" evidence="5">
    <location>
        <begin position="295"/>
        <end position="309"/>
    </location>
</feature>
<dbReference type="InterPro" id="IPR001005">
    <property type="entry name" value="SANT/Myb"/>
</dbReference>
<dbReference type="Gene3D" id="1.10.10.60">
    <property type="entry name" value="Homeodomain-like"/>
    <property type="match status" value="1"/>
</dbReference>
<dbReference type="Pfam" id="PF22941">
    <property type="entry name" value="TADA2A-like_3rd"/>
    <property type="match status" value="1"/>
</dbReference>
<evidence type="ECO:0000259" key="7">
    <source>
        <dbReference type="PROSITE" id="PS50135"/>
    </source>
</evidence>
<evidence type="ECO:0000259" key="8">
    <source>
        <dbReference type="PROSITE" id="PS51293"/>
    </source>
</evidence>
<dbReference type="InterPro" id="IPR055141">
    <property type="entry name" value="TADA2A_B-like_dom"/>
</dbReference>
<dbReference type="GO" id="GO:0006357">
    <property type="term" value="P:regulation of transcription by RNA polymerase II"/>
    <property type="evidence" value="ECO:0007669"/>
    <property type="project" value="TreeGrafter"/>
</dbReference>
<feature type="domain" description="SANT" evidence="8">
    <location>
        <begin position="65"/>
        <end position="117"/>
    </location>
</feature>
<comment type="caution">
    <text evidence="9">The sequence shown here is derived from an EMBL/GenBank/DDBJ whole genome shotgun (WGS) entry which is preliminary data.</text>
</comment>
<dbReference type="PROSITE" id="PS50135">
    <property type="entry name" value="ZF_ZZ_2"/>
    <property type="match status" value="1"/>
</dbReference>
<dbReference type="SMART" id="SM00717">
    <property type="entry name" value="SANT"/>
    <property type="match status" value="1"/>
</dbReference>
<dbReference type="InterPro" id="IPR000433">
    <property type="entry name" value="Znf_ZZ"/>
</dbReference>
<proteinExistence type="predicted"/>
<evidence type="ECO:0000256" key="4">
    <source>
        <dbReference type="PROSITE-ProRule" id="PRU00228"/>
    </source>
</evidence>
<protein>
    <submittedName>
        <fullName evidence="9">Transcriptional adapter 2-alpha</fullName>
    </submittedName>
</protein>
<dbReference type="GO" id="GO:0006338">
    <property type="term" value="P:chromatin remodeling"/>
    <property type="evidence" value="ECO:0007669"/>
    <property type="project" value="TreeGrafter"/>
</dbReference>
<feature type="compositionally biased region" description="Polar residues" evidence="5">
    <location>
        <begin position="168"/>
        <end position="181"/>
    </location>
</feature>
<dbReference type="InterPro" id="IPR041983">
    <property type="entry name" value="ADA2-like_ZZ"/>
</dbReference>
<dbReference type="CDD" id="cd00167">
    <property type="entry name" value="SANT"/>
    <property type="match status" value="1"/>
</dbReference>
<dbReference type="Gene3D" id="3.30.60.90">
    <property type="match status" value="1"/>
</dbReference>
<evidence type="ECO:0000259" key="6">
    <source>
        <dbReference type="PROSITE" id="PS50090"/>
    </source>
</evidence>
<dbReference type="GO" id="GO:0003713">
    <property type="term" value="F:transcription coactivator activity"/>
    <property type="evidence" value="ECO:0007669"/>
    <property type="project" value="TreeGrafter"/>
</dbReference>
<feature type="region of interest" description="Disordered" evidence="5">
    <location>
        <begin position="250"/>
        <end position="309"/>
    </location>
</feature>
<dbReference type="GO" id="GO:0005634">
    <property type="term" value="C:nucleus"/>
    <property type="evidence" value="ECO:0007669"/>
    <property type="project" value="TreeGrafter"/>
</dbReference>
<feature type="compositionally biased region" description="Basic residues" evidence="5">
    <location>
        <begin position="129"/>
        <end position="158"/>
    </location>
</feature>
<evidence type="ECO:0000313" key="10">
    <source>
        <dbReference type="Proteomes" id="UP001146793"/>
    </source>
</evidence>
<dbReference type="EMBL" id="JANTQA010000015">
    <property type="protein sequence ID" value="KAJ3448285.1"/>
    <property type="molecule type" value="Genomic_DNA"/>
</dbReference>
<keyword evidence="2 4" id="KW-0863">Zinc-finger</keyword>
<keyword evidence="1" id="KW-0479">Metal-binding</keyword>
<dbReference type="Pfam" id="PF25299">
    <property type="entry name" value="ZZ_ADA2"/>
    <property type="match status" value="1"/>
</dbReference>
<gene>
    <name evidence="9" type="ORF">M0812_00764</name>
</gene>
<keyword evidence="3" id="KW-0862">Zinc</keyword>
<feature type="region of interest" description="Disordered" evidence="5">
    <location>
        <begin position="125"/>
        <end position="181"/>
    </location>
</feature>
<dbReference type="SUPFAM" id="SSF57850">
    <property type="entry name" value="RING/U-box"/>
    <property type="match status" value="1"/>
</dbReference>
<dbReference type="Pfam" id="PF00249">
    <property type="entry name" value="Myb_DNA-binding"/>
    <property type="match status" value="1"/>
</dbReference>
<dbReference type="SUPFAM" id="SSF46689">
    <property type="entry name" value="Homeodomain-like"/>
    <property type="match status" value="1"/>
</dbReference>
<organism evidence="9 10">
    <name type="scientific">Anaeramoeba flamelloides</name>
    <dbReference type="NCBI Taxonomy" id="1746091"/>
    <lineage>
        <taxon>Eukaryota</taxon>
        <taxon>Metamonada</taxon>
        <taxon>Anaeramoebidae</taxon>
        <taxon>Anaeramoeba</taxon>
    </lineage>
</organism>
<accession>A0AAV8A8E6</accession>
<dbReference type="PANTHER" id="PTHR12374">
    <property type="entry name" value="TRANSCRIPTIONAL ADAPTOR 2 ADA2 -RELATED"/>
    <property type="match status" value="1"/>
</dbReference>
<dbReference type="InterPro" id="IPR017884">
    <property type="entry name" value="SANT_dom"/>
</dbReference>
<evidence type="ECO:0000256" key="2">
    <source>
        <dbReference type="ARBA" id="ARBA00022771"/>
    </source>
</evidence>
<dbReference type="Proteomes" id="UP001146793">
    <property type="component" value="Unassembled WGS sequence"/>
</dbReference>
<name>A0AAV8A8E6_9EUKA</name>
<dbReference type="PROSITE" id="PS50090">
    <property type="entry name" value="MYB_LIKE"/>
    <property type="match status" value="1"/>
</dbReference>
<dbReference type="GO" id="GO:0008270">
    <property type="term" value="F:zinc ion binding"/>
    <property type="evidence" value="ECO:0007669"/>
    <property type="project" value="UniProtKB-KW"/>
</dbReference>
<dbReference type="PANTHER" id="PTHR12374:SF20">
    <property type="entry name" value="TRANSCRIPTIONAL ADAPTER 2-ALPHA"/>
    <property type="match status" value="1"/>
</dbReference>
<dbReference type="GO" id="GO:0003682">
    <property type="term" value="F:chromatin binding"/>
    <property type="evidence" value="ECO:0007669"/>
    <property type="project" value="TreeGrafter"/>
</dbReference>
<dbReference type="InterPro" id="IPR043145">
    <property type="entry name" value="Znf_ZZ_sf"/>
</dbReference>
<evidence type="ECO:0000313" key="9">
    <source>
        <dbReference type="EMBL" id="KAJ3448285.1"/>
    </source>
</evidence>
<evidence type="ECO:0000256" key="1">
    <source>
        <dbReference type="ARBA" id="ARBA00022723"/>
    </source>
</evidence>
<sequence>MEEDELNPKVYCKNCHLDLTKYVIVKCSICDNVVLCPKCFSKGIKMKDHKPNHSYQVFASNYSPVYQKKWNLNDEIKLLEGLNEEGFGNWKEVSKHFRRKTKEECKEHYERVYLENKTSPFPSETKILSKFKKHSTKRNKKYAKKQHKQKRREKKNQKPKSDDEASLTMPQSLNREGKKNFTQVTGYNPLRKDFEIEYDNECETITSSIGFSDQQIPWNLKYKVLQGYNERIEERQRRNNFVINMGFLDSQNPIKKKKRMNQKVKSKNKEKTKNKNKNKNKNKKKKKKKKKKKEKSKEPEIEKTEQPLKDFKKQMKAFSRCFDNKKEFIKVRDSLTEEFKLKYEICKILQKKKFI</sequence>
<feature type="domain" description="Myb-like" evidence="6">
    <location>
        <begin position="62"/>
        <end position="113"/>
    </location>
</feature>
<feature type="compositionally biased region" description="Basic residues" evidence="5">
    <location>
        <begin position="254"/>
        <end position="266"/>
    </location>
</feature>
<dbReference type="CDD" id="cd02335">
    <property type="entry name" value="ZZ_ADA2"/>
    <property type="match status" value="1"/>
</dbReference>
<dbReference type="InterPro" id="IPR009057">
    <property type="entry name" value="Homeodomain-like_sf"/>
</dbReference>
<evidence type="ECO:0000256" key="5">
    <source>
        <dbReference type="SAM" id="MobiDB-lite"/>
    </source>
</evidence>
<dbReference type="AlphaFoldDB" id="A0AAV8A8E6"/>
<dbReference type="SMART" id="SM00291">
    <property type="entry name" value="ZnF_ZZ"/>
    <property type="match status" value="1"/>
</dbReference>
<feature type="compositionally biased region" description="Basic residues" evidence="5">
    <location>
        <begin position="274"/>
        <end position="294"/>
    </location>
</feature>
<evidence type="ECO:0000256" key="3">
    <source>
        <dbReference type="ARBA" id="ARBA00022833"/>
    </source>
</evidence>